<gene>
    <name evidence="2" type="ORF">DEJ49_03715</name>
</gene>
<evidence type="ECO:0000313" key="3">
    <source>
        <dbReference type="Proteomes" id="UP000324015"/>
    </source>
</evidence>
<evidence type="ECO:0000313" key="2">
    <source>
        <dbReference type="EMBL" id="QES40205.1"/>
    </source>
</evidence>
<name>A0A5P2CBV3_STRVZ</name>
<protein>
    <submittedName>
        <fullName evidence="2">Uncharacterized protein</fullName>
    </submittedName>
</protein>
<dbReference type="Proteomes" id="UP000324015">
    <property type="component" value="Chromosome"/>
</dbReference>
<accession>A0A5P2CBV3</accession>
<dbReference type="EMBL" id="CP029191">
    <property type="protein sequence ID" value="QES40205.1"/>
    <property type="molecule type" value="Genomic_DNA"/>
</dbReference>
<dbReference type="AlphaFoldDB" id="A0A5P2CBV3"/>
<evidence type="ECO:0000256" key="1">
    <source>
        <dbReference type="SAM" id="MobiDB-lite"/>
    </source>
</evidence>
<feature type="region of interest" description="Disordered" evidence="1">
    <location>
        <begin position="1"/>
        <end position="21"/>
    </location>
</feature>
<sequence>MALADRNAALGHTSAETEAERTVRRAVGDAVPHLLTRWDEALDVERFVLAAPAAAHRPGLEPPVVSAVRLPDLPAPADTDRVTTVALMRELLDEEGSDVAVAALAGHVMREVGRSISSL</sequence>
<organism evidence="2 3">
    <name type="scientific">Streptomyces venezuelae</name>
    <dbReference type="NCBI Taxonomy" id="54571"/>
    <lineage>
        <taxon>Bacteria</taxon>
        <taxon>Bacillati</taxon>
        <taxon>Actinomycetota</taxon>
        <taxon>Actinomycetes</taxon>
        <taxon>Kitasatosporales</taxon>
        <taxon>Streptomycetaceae</taxon>
        <taxon>Streptomyces</taxon>
    </lineage>
</organism>
<proteinExistence type="predicted"/>
<reference evidence="2 3" key="1">
    <citation type="submission" date="2018-05" db="EMBL/GenBank/DDBJ databases">
        <title>Streptomyces venezuelae.</title>
        <authorList>
            <person name="Kim W."/>
            <person name="Lee N."/>
            <person name="Cho B.-K."/>
        </authorList>
    </citation>
    <scope>NUCLEOTIDE SEQUENCE [LARGE SCALE GENOMIC DNA]</scope>
    <source>
        <strain evidence="2 3">ATCC 14585</strain>
    </source>
</reference>